<evidence type="ECO:0000313" key="4">
    <source>
        <dbReference type="Proteomes" id="UP001218218"/>
    </source>
</evidence>
<evidence type="ECO:0000256" key="2">
    <source>
        <dbReference type="SAM" id="SignalP"/>
    </source>
</evidence>
<sequence length="268" mass="30045">MFSFTPDLLFLLLACAHIVYLKRQPKQPVTPRGSKLLVLEVVLSLLVINRIHILVPVTLTPLRREHCLPIPIRMVISADVERVDGGVHNRRLRYTPRRARREIHEGAARCDNPASLGPEKAKPHPHLAKSIHTRVRPARVSPPTSTRVDHFPATSRSTCSVEGIEIPSSTFKFPENNWPLGNQPQMASGVHTLTIQVKSKGQPFYIDHLEDHSLPEAFFQSAVLVYWYSDPALTYGAGWTEDDGMSTQMAGSNVTLSSYSKLFHYSPD</sequence>
<dbReference type="Proteomes" id="UP001218218">
    <property type="component" value="Unassembled WGS sequence"/>
</dbReference>
<comment type="caution">
    <text evidence="3">The sequence shown here is derived from an EMBL/GenBank/DDBJ whole genome shotgun (WGS) entry which is preliminary data.</text>
</comment>
<gene>
    <name evidence="3" type="ORF">DFH08DRAFT_818471</name>
</gene>
<dbReference type="AlphaFoldDB" id="A0AAD7EHJ7"/>
<keyword evidence="2" id="KW-0732">Signal</keyword>
<feature type="signal peptide" evidence="2">
    <location>
        <begin position="1"/>
        <end position="21"/>
    </location>
</feature>
<feature type="chain" id="PRO_5042239055" evidence="2">
    <location>
        <begin position="22"/>
        <end position="268"/>
    </location>
</feature>
<name>A0AAD7EHJ7_9AGAR</name>
<keyword evidence="4" id="KW-1185">Reference proteome</keyword>
<feature type="region of interest" description="Disordered" evidence="1">
    <location>
        <begin position="133"/>
        <end position="154"/>
    </location>
</feature>
<evidence type="ECO:0000313" key="3">
    <source>
        <dbReference type="EMBL" id="KAJ7321612.1"/>
    </source>
</evidence>
<dbReference type="EMBL" id="JARIHO010000050">
    <property type="protein sequence ID" value="KAJ7321612.1"/>
    <property type="molecule type" value="Genomic_DNA"/>
</dbReference>
<evidence type="ECO:0000256" key="1">
    <source>
        <dbReference type="SAM" id="MobiDB-lite"/>
    </source>
</evidence>
<organism evidence="3 4">
    <name type="scientific">Mycena albidolilacea</name>
    <dbReference type="NCBI Taxonomy" id="1033008"/>
    <lineage>
        <taxon>Eukaryota</taxon>
        <taxon>Fungi</taxon>
        <taxon>Dikarya</taxon>
        <taxon>Basidiomycota</taxon>
        <taxon>Agaricomycotina</taxon>
        <taxon>Agaricomycetes</taxon>
        <taxon>Agaricomycetidae</taxon>
        <taxon>Agaricales</taxon>
        <taxon>Marasmiineae</taxon>
        <taxon>Mycenaceae</taxon>
        <taxon>Mycena</taxon>
    </lineage>
</organism>
<proteinExistence type="predicted"/>
<accession>A0AAD7EHJ7</accession>
<reference evidence="3" key="1">
    <citation type="submission" date="2023-03" db="EMBL/GenBank/DDBJ databases">
        <title>Massive genome expansion in bonnet fungi (Mycena s.s.) driven by repeated elements and novel gene families across ecological guilds.</title>
        <authorList>
            <consortium name="Lawrence Berkeley National Laboratory"/>
            <person name="Harder C.B."/>
            <person name="Miyauchi S."/>
            <person name="Viragh M."/>
            <person name="Kuo A."/>
            <person name="Thoen E."/>
            <person name="Andreopoulos B."/>
            <person name="Lu D."/>
            <person name="Skrede I."/>
            <person name="Drula E."/>
            <person name="Henrissat B."/>
            <person name="Morin E."/>
            <person name="Kohler A."/>
            <person name="Barry K."/>
            <person name="LaButti K."/>
            <person name="Morin E."/>
            <person name="Salamov A."/>
            <person name="Lipzen A."/>
            <person name="Mereny Z."/>
            <person name="Hegedus B."/>
            <person name="Baldrian P."/>
            <person name="Stursova M."/>
            <person name="Weitz H."/>
            <person name="Taylor A."/>
            <person name="Grigoriev I.V."/>
            <person name="Nagy L.G."/>
            <person name="Martin F."/>
            <person name="Kauserud H."/>
        </authorList>
    </citation>
    <scope>NUCLEOTIDE SEQUENCE</scope>
    <source>
        <strain evidence="3">CBHHK002</strain>
    </source>
</reference>
<protein>
    <submittedName>
        <fullName evidence="3">Uncharacterized protein</fullName>
    </submittedName>
</protein>